<evidence type="ECO:0000313" key="1">
    <source>
        <dbReference type="EMBL" id="QIS08874.1"/>
    </source>
</evidence>
<name>A0A6G9Y6W4_9NOCA</name>
<dbReference type="RefSeq" id="WP_167472052.1">
    <property type="nucleotide sequence ID" value="NZ_CP046172.1"/>
</dbReference>
<dbReference type="PANTHER" id="PTHR39757:SF5">
    <property type="entry name" value="OS02G0190600 PROTEIN"/>
    <property type="match status" value="1"/>
</dbReference>
<organism evidence="1 2">
    <name type="scientific">Nocardia arthritidis</name>
    <dbReference type="NCBI Taxonomy" id="228602"/>
    <lineage>
        <taxon>Bacteria</taxon>
        <taxon>Bacillati</taxon>
        <taxon>Actinomycetota</taxon>
        <taxon>Actinomycetes</taxon>
        <taxon>Mycobacteriales</taxon>
        <taxon>Nocardiaceae</taxon>
        <taxon>Nocardia</taxon>
    </lineage>
</organism>
<dbReference type="SUPFAM" id="SSF51905">
    <property type="entry name" value="FAD/NAD(P)-binding domain"/>
    <property type="match status" value="1"/>
</dbReference>
<keyword evidence="2" id="KW-1185">Reference proteome</keyword>
<proteinExistence type="predicted"/>
<dbReference type="Proteomes" id="UP000503540">
    <property type="component" value="Chromosome"/>
</dbReference>
<evidence type="ECO:0000313" key="2">
    <source>
        <dbReference type="Proteomes" id="UP000503540"/>
    </source>
</evidence>
<accession>A0A6G9Y6W4</accession>
<protein>
    <submittedName>
        <fullName evidence="1">Lycopene cyclase</fullName>
    </submittedName>
</protein>
<reference evidence="1 2" key="1">
    <citation type="journal article" date="2019" name="ACS Chem. Biol.">
        <title>Identification and Mobilization of a Cryptic Antibiotic Biosynthesis Gene Locus from a Human-Pathogenic Nocardia Isolate.</title>
        <authorList>
            <person name="Herisse M."/>
            <person name="Ishida K."/>
            <person name="Porter J.L."/>
            <person name="Howden B."/>
            <person name="Hertweck C."/>
            <person name="Stinear T.P."/>
            <person name="Pidot S.J."/>
        </authorList>
    </citation>
    <scope>NUCLEOTIDE SEQUENCE [LARGE SCALE GENOMIC DNA]</scope>
    <source>
        <strain evidence="1 2">AUSMDU00012717</strain>
    </source>
</reference>
<sequence length="418" mass="45408">MSDGAVREVDLCVVGLGPTGRALAHRALLAGLRVTVIDPRPDRLWPPTYSCWIDELPDWLPPGAIATRIAAPTVWTATEHRIQRPYCVLSKTGLREALPIDDATVHAARATRVDAHEVELADGTIVRAATVFDTRGLPSLGRRRAASAHGIFVAAETAAPMVADGEGLLLDWRPENGAGPDEPPSFLYAVPLGDGTVIFEETSLGLRGGMPQHELRRRTLNRLAAHGIRLTGDEPTEAAHYPLDQRPPKKGVAEAIPFGSRGGMMHPCTGYSVADSLALVDTAIEAVRTGRDPVAELWPWQARLVYWMRMRGLWGLGRLTTDQSIAMFESFFSAGPRGQRALLSAHDDYAALGGVLVNTVAHTWPFRWRYDLVGWTNRNRWVGYDFGSAAGLRGALISAHGRVAEDDDQAKGPGEGFQ</sequence>
<dbReference type="InterPro" id="IPR036188">
    <property type="entry name" value="FAD/NAD-bd_sf"/>
</dbReference>
<gene>
    <name evidence="1" type="ORF">F5544_04805</name>
</gene>
<dbReference type="KEGG" id="nah:F5544_04805"/>
<dbReference type="AlphaFoldDB" id="A0A6G9Y6W4"/>
<dbReference type="EMBL" id="CP046172">
    <property type="protein sequence ID" value="QIS08874.1"/>
    <property type="molecule type" value="Genomic_DNA"/>
</dbReference>
<dbReference type="Pfam" id="PF05834">
    <property type="entry name" value="Lycopene_cycl"/>
    <property type="match status" value="1"/>
</dbReference>
<dbReference type="PANTHER" id="PTHR39757">
    <property type="match status" value="1"/>
</dbReference>